<dbReference type="SUPFAM" id="SSF48371">
    <property type="entry name" value="ARM repeat"/>
    <property type="match status" value="1"/>
</dbReference>
<evidence type="ECO:0000313" key="2">
    <source>
        <dbReference type="Proteomes" id="UP000630615"/>
    </source>
</evidence>
<accession>A0ABQ1P6B5</accession>
<dbReference type="Pfam" id="PF08713">
    <property type="entry name" value="DNA_alkylation"/>
    <property type="match status" value="1"/>
</dbReference>
<gene>
    <name evidence="1" type="ORF">GCM10011573_22080</name>
</gene>
<name>A0ABQ1P6B5_9ENTE</name>
<evidence type="ECO:0008006" key="3">
    <source>
        <dbReference type="Google" id="ProtNLM"/>
    </source>
</evidence>
<keyword evidence="2" id="KW-1185">Reference proteome</keyword>
<evidence type="ECO:0000313" key="1">
    <source>
        <dbReference type="EMBL" id="GGC92082.1"/>
    </source>
</evidence>
<dbReference type="Proteomes" id="UP000630615">
    <property type="component" value="Unassembled WGS sequence"/>
</dbReference>
<dbReference type="InterPro" id="IPR014825">
    <property type="entry name" value="DNA_alkylation"/>
</dbReference>
<proteinExistence type="predicted"/>
<dbReference type="InterPro" id="IPR016024">
    <property type="entry name" value="ARM-type_fold"/>
</dbReference>
<reference evidence="2" key="1">
    <citation type="journal article" date="2019" name="Int. J. Syst. Evol. Microbiol.">
        <title>The Global Catalogue of Microorganisms (GCM) 10K type strain sequencing project: providing services to taxonomists for standard genome sequencing and annotation.</title>
        <authorList>
            <consortium name="The Broad Institute Genomics Platform"/>
            <consortium name="The Broad Institute Genome Sequencing Center for Infectious Disease"/>
            <person name="Wu L."/>
            <person name="Ma J."/>
        </authorList>
    </citation>
    <scope>NUCLEOTIDE SEQUENCE [LARGE SCALE GENOMIC DNA]</scope>
    <source>
        <strain evidence="2">CGMCC 1.15942</strain>
    </source>
</reference>
<organism evidence="1 2">
    <name type="scientific">Enterococcus wangshanyuanii</name>
    <dbReference type="NCBI Taxonomy" id="2005703"/>
    <lineage>
        <taxon>Bacteria</taxon>
        <taxon>Bacillati</taxon>
        <taxon>Bacillota</taxon>
        <taxon>Bacilli</taxon>
        <taxon>Lactobacillales</taxon>
        <taxon>Enterococcaceae</taxon>
        <taxon>Enterococcus</taxon>
    </lineage>
</organism>
<dbReference type="EMBL" id="BMKI01000004">
    <property type="protein sequence ID" value="GGC92082.1"/>
    <property type="molecule type" value="Genomic_DNA"/>
</dbReference>
<comment type="caution">
    <text evidence="1">The sequence shown here is derived from an EMBL/GenBank/DDBJ whole genome shotgun (WGS) entry which is preliminary data.</text>
</comment>
<dbReference type="Gene3D" id="1.25.40.290">
    <property type="entry name" value="ARM repeat domains"/>
    <property type="match status" value="1"/>
</dbReference>
<protein>
    <recommendedName>
        <fullName evidence="3">DNA alkylation repair protein</fullName>
    </recommendedName>
</protein>
<sequence>MKKAIIYDKTTDEFFIQKAIGWSLRQHSKIDPQWVQELIATMELSPLAVREGSKYLPKS</sequence>